<dbReference type="AlphaFoldDB" id="A0A6P8I3V9"/>
<dbReference type="Proteomes" id="UP000515163">
    <property type="component" value="Unplaced"/>
</dbReference>
<dbReference type="InterPro" id="IPR000922">
    <property type="entry name" value="Lectin_gal-bd_dom"/>
</dbReference>
<dbReference type="CDD" id="cd22829">
    <property type="entry name" value="Gal_Rha_Lectin_EVA1_EVA1C_rpt2"/>
    <property type="match status" value="1"/>
</dbReference>
<sequence length="449" mass="50039">MMMALNAASIIPPQSRQAHQVFIMVTMMFFLHAIVHPAIAIVRRERGEFDADIVNKVVCQGEVLKIKCPNSSYAINILGGSYGRTQAGNIVCPYQGSESDFYYNCGENDVTEKLKKLCRRKKKCSFEVGKAVFGDPCRGHAYLTIIYSCVKRKRKKNKPKTSLPTTKFKYTMHPTDATTTSTTNTLHHVNTTKISTTLNYTMNLQTDATTTTSNSSVNSTLINNDVGNVLSAKRKGDGPGILMSIIIWFVYVANNGRSLMTVFLITFGSATFLFLLIFGLMFLHKRFKDKKRRKKKNLDNSDAPIQNLNTIASSNCDVKKKSDLDTLSNTFPAPPPALPPPPDDLMYPSPSPDMINSSRPPPPPAIRGRSLDDISKIGQDTKKHVTVTRSISLRTTRPPDYNHKEVNFDKLPNIDSAGEIQAVIIQRNNGSTMYMNPMYENGHIKEVTC</sequence>
<dbReference type="PROSITE" id="PS50228">
    <property type="entry name" value="SUEL_LECTIN"/>
    <property type="match status" value="1"/>
</dbReference>
<feature type="compositionally biased region" description="Pro residues" evidence="1">
    <location>
        <begin position="332"/>
        <end position="343"/>
    </location>
</feature>
<keyword evidence="2" id="KW-1133">Transmembrane helix</keyword>
<keyword evidence="4" id="KW-1185">Reference proteome</keyword>
<dbReference type="Pfam" id="PF02140">
    <property type="entry name" value="SUEL_Lectin"/>
    <property type="match status" value="1"/>
</dbReference>
<feature type="compositionally biased region" description="Low complexity" evidence="1">
    <location>
        <begin position="344"/>
        <end position="354"/>
    </location>
</feature>
<evidence type="ECO:0000313" key="6">
    <source>
        <dbReference type="RefSeq" id="XP_031559607.1"/>
    </source>
</evidence>
<proteinExistence type="predicted"/>
<dbReference type="RefSeq" id="XP_031559608.1">
    <property type="nucleotide sequence ID" value="XM_031703748.1"/>
</dbReference>
<dbReference type="RefSeq" id="XP_031559606.1">
    <property type="nucleotide sequence ID" value="XM_031703746.1"/>
</dbReference>
<dbReference type="PANTHER" id="PTHR46780">
    <property type="entry name" value="PROTEIN EVA-1"/>
    <property type="match status" value="1"/>
</dbReference>
<evidence type="ECO:0000313" key="4">
    <source>
        <dbReference type="Proteomes" id="UP000515163"/>
    </source>
</evidence>
<name>A0A6P8I3V9_ACTTE</name>
<evidence type="ECO:0000313" key="7">
    <source>
        <dbReference type="RefSeq" id="XP_031559608.1"/>
    </source>
</evidence>
<feature type="region of interest" description="Disordered" evidence="1">
    <location>
        <begin position="325"/>
        <end position="371"/>
    </location>
</feature>
<dbReference type="Gene3D" id="2.60.120.740">
    <property type="match status" value="1"/>
</dbReference>
<feature type="domain" description="SUEL-type lectin" evidence="3">
    <location>
        <begin position="58"/>
        <end position="150"/>
    </location>
</feature>
<dbReference type="InterPro" id="IPR043159">
    <property type="entry name" value="Lectin_gal-bd_sf"/>
</dbReference>
<accession>A0A6P8I3V9</accession>
<evidence type="ECO:0000313" key="5">
    <source>
        <dbReference type="RefSeq" id="XP_031559606.1"/>
    </source>
</evidence>
<dbReference type="GO" id="GO:0030246">
    <property type="term" value="F:carbohydrate binding"/>
    <property type="evidence" value="ECO:0007669"/>
    <property type="project" value="InterPro"/>
</dbReference>
<reference evidence="5 6" key="1">
    <citation type="submission" date="2025-04" db="UniProtKB">
        <authorList>
            <consortium name="RefSeq"/>
        </authorList>
    </citation>
    <scope>IDENTIFICATION</scope>
    <source>
        <tissue evidence="5 6">Tentacle</tissue>
    </source>
</reference>
<evidence type="ECO:0000259" key="3">
    <source>
        <dbReference type="PROSITE" id="PS50228"/>
    </source>
</evidence>
<evidence type="ECO:0000256" key="1">
    <source>
        <dbReference type="SAM" id="MobiDB-lite"/>
    </source>
</evidence>
<dbReference type="KEGG" id="aten:116295807"/>
<protein>
    <submittedName>
        <fullName evidence="5 6">Uncharacterized protein LOC116295807</fullName>
    </submittedName>
</protein>
<organism evidence="4 6">
    <name type="scientific">Actinia tenebrosa</name>
    <name type="common">Australian red waratah sea anemone</name>
    <dbReference type="NCBI Taxonomy" id="6105"/>
    <lineage>
        <taxon>Eukaryota</taxon>
        <taxon>Metazoa</taxon>
        <taxon>Cnidaria</taxon>
        <taxon>Anthozoa</taxon>
        <taxon>Hexacorallia</taxon>
        <taxon>Actiniaria</taxon>
        <taxon>Actiniidae</taxon>
        <taxon>Actinia</taxon>
    </lineage>
</organism>
<gene>
    <name evidence="5 6 7" type="primary">LOC116295807</name>
</gene>
<dbReference type="RefSeq" id="XP_031559607.1">
    <property type="nucleotide sequence ID" value="XM_031703747.1"/>
</dbReference>
<keyword evidence="2" id="KW-0812">Transmembrane</keyword>
<evidence type="ECO:0000256" key="2">
    <source>
        <dbReference type="SAM" id="Phobius"/>
    </source>
</evidence>
<dbReference type="OrthoDB" id="5970528at2759"/>
<feature type="transmembrane region" description="Helical" evidence="2">
    <location>
        <begin position="236"/>
        <end position="253"/>
    </location>
</feature>
<dbReference type="GeneID" id="116295807"/>
<feature type="transmembrane region" description="Helical" evidence="2">
    <location>
        <begin position="20"/>
        <end position="42"/>
    </location>
</feature>
<keyword evidence="2" id="KW-0472">Membrane</keyword>
<feature type="transmembrane region" description="Helical" evidence="2">
    <location>
        <begin position="259"/>
        <end position="283"/>
    </location>
</feature>